<name>A0AA37WXZ1_9GAMM</name>
<dbReference type="Proteomes" id="UP001157439">
    <property type="component" value="Unassembled WGS sequence"/>
</dbReference>
<keyword evidence="2" id="KW-1185">Reference proteome</keyword>
<dbReference type="Gene3D" id="2.40.160.20">
    <property type="match status" value="1"/>
</dbReference>
<accession>A0AA37WXZ1</accession>
<gene>
    <name evidence="1" type="ORF">GCM10007894_11570</name>
</gene>
<evidence type="ECO:0008006" key="3">
    <source>
        <dbReference type="Google" id="ProtNLM"/>
    </source>
</evidence>
<dbReference type="InterPro" id="IPR018550">
    <property type="entry name" value="Lipid-A_deacylase-rel"/>
</dbReference>
<dbReference type="Pfam" id="PF09411">
    <property type="entry name" value="PagL"/>
    <property type="match status" value="1"/>
</dbReference>
<comment type="caution">
    <text evidence="1">The sequence shown here is derived from an EMBL/GenBank/DDBJ whole genome shotgun (WGS) entry which is preliminary data.</text>
</comment>
<proteinExistence type="predicted"/>
<sequence>MSYGNSPQPGGAQDNQMIAADLLIQEWQRSDVQRLSWGASITHLKTNAIEGNSNITALSLFPELKLLQPIGKQLYYFQVRALGPTWLSEKQLGDRYQASQFALLAQVGAGMYFGPERNSSIGFFYRHFSNANIDQPNDGLDVLFNLSFGHRF</sequence>
<organism evidence="1 2">
    <name type="scientific">Paraferrimonas haliotis</name>
    <dbReference type="NCBI Taxonomy" id="2013866"/>
    <lineage>
        <taxon>Bacteria</taxon>
        <taxon>Pseudomonadati</taxon>
        <taxon>Pseudomonadota</taxon>
        <taxon>Gammaproteobacteria</taxon>
        <taxon>Alteromonadales</taxon>
        <taxon>Ferrimonadaceae</taxon>
        <taxon>Paraferrimonas</taxon>
    </lineage>
</organism>
<evidence type="ECO:0000313" key="1">
    <source>
        <dbReference type="EMBL" id="GLS83180.1"/>
    </source>
</evidence>
<reference evidence="1 2" key="1">
    <citation type="journal article" date="2014" name="Int. J. Syst. Evol. Microbiol.">
        <title>Complete genome sequence of Corynebacterium casei LMG S-19264T (=DSM 44701T), isolated from a smear-ripened cheese.</title>
        <authorList>
            <consortium name="US DOE Joint Genome Institute (JGI-PGF)"/>
            <person name="Walter F."/>
            <person name="Albersmeier A."/>
            <person name="Kalinowski J."/>
            <person name="Ruckert C."/>
        </authorList>
    </citation>
    <scope>NUCLEOTIDE SEQUENCE [LARGE SCALE GENOMIC DNA]</scope>
    <source>
        <strain evidence="1 2">NBRC 112785</strain>
    </source>
</reference>
<dbReference type="EMBL" id="BSPO01000002">
    <property type="protein sequence ID" value="GLS83180.1"/>
    <property type="molecule type" value="Genomic_DNA"/>
</dbReference>
<protein>
    <recommendedName>
        <fullName evidence="3">Lipid A 3-O-deacylase (PagL)</fullName>
    </recommendedName>
</protein>
<evidence type="ECO:0000313" key="2">
    <source>
        <dbReference type="Proteomes" id="UP001157439"/>
    </source>
</evidence>
<dbReference type="AlphaFoldDB" id="A0AA37WXZ1"/>